<dbReference type="InterPro" id="IPR023213">
    <property type="entry name" value="CAT-like_dom_sf"/>
</dbReference>
<sequence>MEAPILSFVSDLRVKRERVMLIPPQKVTERRSMFLSNIDQKFVHYIQQYVDFFSAHPQIPFDVVIDVQKEALGRIQDAYDVISGRLGFNSEQGRFEIDCNAAGAPVAICTSELSLEDLGDVSYPNPAFTQLCLLSDSANRILEDEPLISFQITRFTCGGFALGTALNHSLMDGFALQEFAKNFTNMAIKGELAFVPVNDRTCLKARSPLQINYEHEEFITPSETNQDDILSSFMMQRSKDLWHTKVALNKPSEKHVFRLFLLSREMLEKLKMKAKNGGIENCTSFIAPVAHLWRAKTAAMPNMKEDDISTIQYAVDIRSRLVSPLPPEFTGNRCLPTYMKATFKELKEQPFYETVKKLQEGVDRLTNNYVMSAIDWLELYDGVVCLENGFLVSSWKHMQFGDVELGGGIKSLHGGPVVSGWADIVLFLPHPKDHEGIQIYIGLEPSQMVIFKNLIEKIDGYPISP</sequence>
<accession>A0AA38FSU8</accession>
<dbReference type="OMA" id="DISTIQY"/>
<protein>
    <submittedName>
        <fullName evidence="2">Uncharacterized protein</fullName>
    </submittedName>
</protein>
<dbReference type="AlphaFoldDB" id="A0AA38FSU8"/>
<gene>
    <name evidence="2" type="ORF">KI387_037963</name>
</gene>
<name>A0AA38FSU8_TAXCH</name>
<proteinExistence type="inferred from homology"/>
<organism evidence="2 3">
    <name type="scientific">Taxus chinensis</name>
    <name type="common">Chinese yew</name>
    <name type="synonym">Taxus wallichiana var. chinensis</name>
    <dbReference type="NCBI Taxonomy" id="29808"/>
    <lineage>
        <taxon>Eukaryota</taxon>
        <taxon>Viridiplantae</taxon>
        <taxon>Streptophyta</taxon>
        <taxon>Embryophyta</taxon>
        <taxon>Tracheophyta</taxon>
        <taxon>Spermatophyta</taxon>
        <taxon>Pinopsida</taxon>
        <taxon>Pinidae</taxon>
        <taxon>Conifers II</taxon>
        <taxon>Cupressales</taxon>
        <taxon>Taxaceae</taxon>
        <taxon>Taxus</taxon>
    </lineage>
</organism>
<dbReference type="EMBL" id="JAHRHJ020000007">
    <property type="protein sequence ID" value="KAH9310052.1"/>
    <property type="molecule type" value="Genomic_DNA"/>
</dbReference>
<dbReference type="Pfam" id="PF02458">
    <property type="entry name" value="Transferase"/>
    <property type="match status" value="1"/>
</dbReference>
<evidence type="ECO:0000256" key="1">
    <source>
        <dbReference type="ARBA" id="ARBA00009861"/>
    </source>
</evidence>
<dbReference type="Proteomes" id="UP000824469">
    <property type="component" value="Unassembled WGS sequence"/>
</dbReference>
<dbReference type="Gene3D" id="3.30.559.10">
    <property type="entry name" value="Chloramphenicol acetyltransferase-like domain"/>
    <property type="match status" value="2"/>
</dbReference>
<dbReference type="PANTHER" id="PTHR31642:SF189">
    <property type="entry name" value="ACYLTRANSFERASE GLAUCE"/>
    <property type="match status" value="1"/>
</dbReference>
<comment type="similarity">
    <text evidence="1">Belongs to the plant acyltransferase family.</text>
</comment>
<dbReference type="GO" id="GO:0016747">
    <property type="term" value="F:acyltransferase activity, transferring groups other than amino-acyl groups"/>
    <property type="evidence" value="ECO:0007669"/>
    <property type="project" value="TreeGrafter"/>
</dbReference>
<evidence type="ECO:0000313" key="3">
    <source>
        <dbReference type="Proteomes" id="UP000824469"/>
    </source>
</evidence>
<dbReference type="PANTHER" id="PTHR31642">
    <property type="entry name" value="TRICHOTHECENE 3-O-ACETYLTRANSFERASE"/>
    <property type="match status" value="1"/>
</dbReference>
<comment type="caution">
    <text evidence="2">The sequence shown here is derived from an EMBL/GenBank/DDBJ whole genome shotgun (WGS) entry which is preliminary data.</text>
</comment>
<evidence type="ECO:0000313" key="2">
    <source>
        <dbReference type="EMBL" id="KAH9310052.1"/>
    </source>
</evidence>
<keyword evidence="3" id="KW-1185">Reference proteome</keyword>
<dbReference type="InterPro" id="IPR050317">
    <property type="entry name" value="Plant_Fungal_Acyltransferase"/>
</dbReference>
<reference evidence="2 3" key="1">
    <citation type="journal article" date="2021" name="Nat. Plants">
        <title>The Taxus genome provides insights into paclitaxel biosynthesis.</title>
        <authorList>
            <person name="Xiong X."/>
            <person name="Gou J."/>
            <person name="Liao Q."/>
            <person name="Li Y."/>
            <person name="Zhou Q."/>
            <person name="Bi G."/>
            <person name="Li C."/>
            <person name="Du R."/>
            <person name="Wang X."/>
            <person name="Sun T."/>
            <person name="Guo L."/>
            <person name="Liang H."/>
            <person name="Lu P."/>
            <person name="Wu Y."/>
            <person name="Zhang Z."/>
            <person name="Ro D.K."/>
            <person name="Shang Y."/>
            <person name="Huang S."/>
            <person name="Yan J."/>
        </authorList>
    </citation>
    <scope>NUCLEOTIDE SEQUENCE [LARGE SCALE GENOMIC DNA]</scope>
    <source>
        <strain evidence="2">Ta-2019</strain>
    </source>
</reference>